<feature type="transmembrane region" description="Helical" evidence="7">
    <location>
        <begin position="99"/>
        <end position="128"/>
    </location>
</feature>
<evidence type="ECO:0000313" key="9">
    <source>
        <dbReference type="Proteomes" id="UP000321685"/>
    </source>
</evidence>
<dbReference type="Pfam" id="PF13520">
    <property type="entry name" value="AA_permease_2"/>
    <property type="match status" value="1"/>
</dbReference>
<feature type="transmembrane region" description="Helical" evidence="7">
    <location>
        <begin position="371"/>
        <end position="396"/>
    </location>
</feature>
<feature type="transmembrane region" description="Helical" evidence="7">
    <location>
        <begin position="140"/>
        <end position="162"/>
    </location>
</feature>
<accession>A0A511DJ59</accession>
<dbReference type="RefSeq" id="WP_147105428.1">
    <property type="nucleotide sequence ID" value="NZ_BJVJ01000015.1"/>
</dbReference>
<dbReference type="AlphaFoldDB" id="A0A511DJ59"/>
<proteinExistence type="predicted"/>
<name>A0A511DJ59_9PSEU</name>
<feature type="transmembrane region" description="Helical" evidence="7">
    <location>
        <begin position="344"/>
        <end position="365"/>
    </location>
</feature>
<dbReference type="PIRSF" id="PIRSF006060">
    <property type="entry name" value="AA_transporter"/>
    <property type="match status" value="1"/>
</dbReference>
<feature type="transmembrane region" description="Helical" evidence="7">
    <location>
        <begin position="210"/>
        <end position="232"/>
    </location>
</feature>
<dbReference type="EMBL" id="BJVJ01000015">
    <property type="protein sequence ID" value="GEL23058.1"/>
    <property type="molecule type" value="Genomic_DNA"/>
</dbReference>
<feature type="transmembrane region" description="Helical" evidence="7">
    <location>
        <begin position="403"/>
        <end position="423"/>
    </location>
</feature>
<keyword evidence="4 7" id="KW-1133">Transmembrane helix</keyword>
<evidence type="ECO:0000256" key="2">
    <source>
        <dbReference type="ARBA" id="ARBA00022475"/>
    </source>
</evidence>
<dbReference type="GO" id="GO:0005886">
    <property type="term" value="C:plasma membrane"/>
    <property type="evidence" value="ECO:0007669"/>
    <property type="project" value="UniProtKB-SubCell"/>
</dbReference>
<evidence type="ECO:0000256" key="3">
    <source>
        <dbReference type="ARBA" id="ARBA00022692"/>
    </source>
</evidence>
<feature type="transmembrane region" description="Helical" evidence="7">
    <location>
        <begin position="57"/>
        <end position="78"/>
    </location>
</feature>
<gene>
    <name evidence="8" type="ORF">PSU4_20120</name>
</gene>
<comment type="caution">
    <text evidence="8">The sequence shown here is derived from an EMBL/GenBank/DDBJ whole genome shotgun (WGS) entry which is preliminary data.</text>
</comment>
<keyword evidence="3 7" id="KW-0812">Transmembrane</keyword>
<keyword evidence="5 7" id="KW-0472">Membrane</keyword>
<feature type="region of interest" description="Disordered" evidence="6">
    <location>
        <begin position="465"/>
        <end position="487"/>
    </location>
</feature>
<evidence type="ECO:0000256" key="1">
    <source>
        <dbReference type="ARBA" id="ARBA00004651"/>
    </source>
</evidence>
<dbReference type="InterPro" id="IPR050367">
    <property type="entry name" value="APC_superfamily"/>
</dbReference>
<keyword evidence="2" id="KW-1003">Cell membrane</keyword>
<feature type="transmembrane region" description="Helical" evidence="7">
    <location>
        <begin position="284"/>
        <end position="312"/>
    </location>
</feature>
<feature type="transmembrane region" description="Helical" evidence="7">
    <location>
        <begin position="27"/>
        <end position="51"/>
    </location>
</feature>
<dbReference type="PANTHER" id="PTHR42770">
    <property type="entry name" value="AMINO ACID TRANSPORTER-RELATED"/>
    <property type="match status" value="1"/>
</dbReference>
<evidence type="ECO:0000256" key="7">
    <source>
        <dbReference type="SAM" id="Phobius"/>
    </source>
</evidence>
<feature type="compositionally biased region" description="Pro residues" evidence="6">
    <location>
        <begin position="474"/>
        <end position="487"/>
    </location>
</feature>
<dbReference type="Gene3D" id="1.20.1740.10">
    <property type="entry name" value="Amino acid/polyamine transporter I"/>
    <property type="match status" value="1"/>
</dbReference>
<evidence type="ECO:0000256" key="4">
    <source>
        <dbReference type="ARBA" id="ARBA00022989"/>
    </source>
</evidence>
<sequence length="487" mass="49978">MSAQEANQRPTHADTGLAHGSMTQINVLAQSVAGIAPSAAMATTPALIALYAGNGAWLSYVCATVVVILVGLVATQFGRRFASSGSLYSYVARGLGPGSAFTAGWGLVIGYAFIAMIGVVGAGLYFGAFLTGLGLPADGRLAVCIILVVAAIGAAAFAIIGIKISTRVGLVLEIVSVAAVLIVLIAVLAGNPTGGNSAQFTFSGLSFDGVAFGIVLGVLGFVGFESAASLGAEARNPHRAIPRAVLGSAVLVGILYVFAAYTMVRGFGDPGTLGQSSAPISDLAARYGLGGVSWIVDLGITASFFAVTIACINASSRILYTMGEEGILPGRLGRAHPTHKTPHVAIAVIAPVVLVVPVVLVILGFSPLEVFTYTGTIGTFGYMLAYVLMAIALPAFLRRRGEFNPLSVVLAVVVVAALVYVFYKNVIPVPDYPLNLMPWIFLGLVVIGLAWYAAMRARSPQLGEQAGTFEEDPLPPGRGPQGGPGPG</sequence>
<dbReference type="PANTHER" id="PTHR42770:SF7">
    <property type="entry name" value="MEMBRANE PROTEIN"/>
    <property type="match status" value="1"/>
</dbReference>
<protein>
    <submittedName>
        <fullName evidence="8">Amino acid permease</fullName>
    </submittedName>
</protein>
<evidence type="ECO:0000313" key="8">
    <source>
        <dbReference type="EMBL" id="GEL23058.1"/>
    </source>
</evidence>
<keyword evidence="9" id="KW-1185">Reference proteome</keyword>
<dbReference type="Proteomes" id="UP000321685">
    <property type="component" value="Unassembled WGS sequence"/>
</dbReference>
<reference evidence="8 9" key="1">
    <citation type="submission" date="2019-07" db="EMBL/GenBank/DDBJ databases">
        <title>Whole genome shotgun sequence of Pseudonocardia sulfidoxydans NBRC 16205.</title>
        <authorList>
            <person name="Hosoyama A."/>
            <person name="Uohara A."/>
            <person name="Ohji S."/>
            <person name="Ichikawa N."/>
        </authorList>
    </citation>
    <scope>NUCLEOTIDE SEQUENCE [LARGE SCALE GENOMIC DNA]</scope>
    <source>
        <strain evidence="8 9">NBRC 16205</strain>
    </source>
</reference>
<feature type="transmembrane region" description="Helical" evidence="7">
    <location>
        <begin position="169"/>
        <end position="190"/>
    </location>
</feature>
<evidence type="ECO:0000256" key="5">
    <source>
        <dbReference type="ARBA" id="ARBA00023136"/>
    </source>
</evidence>
<dbReference type="InterPro" id="IPR002293">
    <property type="entry name" value="AA/rel_permease1"/>
</dbReference>
<evidence type="ECO:0000256" key="6">
    <source>
        <dbReference type="SAM" id="MobiDB-lite"/>
    </source>
</evidence>
<comment type="subcellular location">
    <subcellularLocation>
        <location evidence="1">Cell membrane</location>
        <topology evidence="1">Multi-pass membrane protein</topology>
    </subcellularLocation>
</comment>
<feature type="transmembrane region" description="Helical" evidence="7">
    <location>
        <begin position="244"/>
        <end position="264"/>
    </location>
</feature>
<feature type="transmembrane region" description="Helical" evidence="7">
    <location>
        <begin position="435"/>
        <end position="454"/>
    </location>
</feature>
<dbReference type="OrthoDB" id="4568421at2"/>
<dbReference type="GO" id="GO:0022857">
    <property type="term" value="F:transmembrane transporter activity"/>
    <property type="evidence" value="ECO:0007669"/>
    <property type="project" value="InterPro"/>
</dbReference>
<organism evidence="8 9">
    <name type="scientific">Pseudonocardia sulfidoxydans NBRC 16205</name>
    <dbReference type="NCBI Taxonomy" id="1223511"/>
    <lineage>
        <taxon>Bacteria</taxon>
        <taxon>Bacillati</taxon>
        <taxon>Actinomycetota</taxon>
        <taxon>Actinomycetes</taxon>
        <taxon>Pseudonocardiales</taxon>
        <taxon>Pseudonocardiaceae</taxon>
        <taxon>Pseudonocardia</taxon>
    </lineage>
</organism>